<evidence type="ECO:0000313" key="11">
    <source>
        <dbReference type="EMBL" id="PWE20035.1"/>
    </source>
</evidence>
<dbReference type="InterPro" id="IPR036890">
    <property type="entry name" value="HATPase_C_sf"/>
</dbReference>
<gene>
    <name evidence="11" type="ORF">DF188_08970</name>
</gene>
<dbReference type="Proteomes" id="UP000245014">
    <property type="component" value="Unassembled WGS sequence"/>
</dbReference>
<dbReference type="PROSITE" id="PS50109">
    <property type="entry name" value="HIS_KIN"/>
    <property type="match status" value="1"/>
</dbReference>
<evidence type="ECO:0000256" key="5">
    <source>
        <dbReference type="ARBA" id="ARBA00022692"/>
    </source>
</evidence>
<evidence type="ECO:0000256" key="1">
    <source>
        <dbReference type="ARBA" id="ARBA00000085"/>
    </source>
</evidence>
<evidence type="ECO:0000313" key="12">
    <source>
        <dbReference type="Proteomes" id="UP000245014"/>
    </source>
</evidence>
<dbReference type="InterPro" id="IPR004358">
    <property type="entry name" value="Sig_transdc_His_kin-like_C"/>
</dbReference>
<dbReference type="Gene3D" id="3.30.565.10">
    <property type="entry name" value="Histidine kinase-like ATPase, C-terminal domain"/>
    <property type="match status" value="1"/>
</dbReference>
<feature type="domain" description="Histidine kinase" evidence="10">
    <location>
        <begin position="277"/>
        <end position="492"/>
    </location>
</feature>
<dbReference type="GO" id="GO:0000155">
    <property type="term" value="F:phosphorelay sensor kinase activity"/>
    <property type="evidence" value="ECO:0007669"/>
    <property type="project" value="InterPro"/>
</dbReference>
<accession>A0A2U2BYY6</accession>
<dbReference type="InterPro" id="IPR036097">
    <property type="entry name" value="HisK_dim/P_sf"/>
</dbReference>
<evidence type="ECO:0000259" key="10">
    <source>
        <dbReference type="PROSITE" id="PS50109"/>
    </source>
</evidence>
<dbReference type="SMART" id="SM01049">
    <property type="entry name" value="Cache_2"/>
    <property type="match status" value="1"/>
</dbReference>
<dbReference type="PANTHER" id="PTHR43065">
    <property type="entry name" value="SENSOR HISTIDINE KINASE"/>
    <property type="match status" value="1"/>
</dbReference>
<dbReference type="GO" id="GO:0005886">
    <property type="term" value="C:plasma membrane"/>
    <property type="evidence" value="ECO:0007669"/>
    <property type="project" value="UniProtKB-SubCell"/>
</dbReference>
<dbReference type="Pfam" id="PF17200">
    <property type="entry name" value="sCache_2"/>
    <property type="match status" value="1"/>
</dbReference>
<dbReference type="PRINTS" id="PR00344">
    <property type="entry name" value="BCTRLSENSOR"/>
</dbReference>
<dbReference type="RefSeq" id="WP_109158734.1">
    <property type="nucleotide sequence ID" value="NZ_QEYI01000009.1"/>
</dbReference>
<dbReference type="SMART" id="SM00387">
    <property type="entry name" value="HATPase_c"/>
    <property type="match status" value="1"/>
</dbReference>
<dbReference type="InterPro" id="IPR005467">
    <property type="entry name" value="His_kinase_dom"/>
</dbReference>
<keyword evidence="7 9" id="KW-0472">Membrane</keyword>
<dbReference type="EMBL" id="QEYI01000009">
    <property type="protein sequence ID" value="PWE20035.1"/>
    <property type="molecule type" value="Genomic_DNA"/>
</dbReference>
<evidence type="ECO:0000256" key="6">
    <source>
        <dbReference type="ARBA" id="ARBA00022989"/>
    </source>
</evidence>
<evidence type="ECO:0000256" key="2">
    <source>
        <dbReference type="ARBA" id="ARBA00004651"/>
    </source>
</evidence>
<sequence length="492" mass="57487">MNNNIEKNLLKTIILSFIATISALVFAISAFYVKNTQDNFELDMQKYVNVYYNDVKDMLKNKINIVIDILEHNEKVLNLSKDELKKFNANFLNNITFEKNKSNYIFVYEVVNFDGGDDFAIMLVNPNRPDLAGSLISTNEIDTHGKKFREEFLENIKKYGESFTKYSYKKPDSNEAQYKLSYFKYYEKLNWIIAVGVYIDDIEKELVKQRNELENKIEKQIFQNVLLFIMFLMIAILFSITISNKIYNILKIYKEKVIENEKELKLLNKSLEEMMSNIAHQWRQPLSELSSILMLIKLKYDKNSLDKETMQKKSKEANMVLEYMSNTIDDFRGFFSTTKEKEEFFLNELLNNVISINSNVLKMNNIDIKIDINKDIKLNSFLNEYQQVILNILKNSKDALIERDIKNPIIKIEAFEDEKSVTLTIEDNGGGIDVKPLNKIFEAYFSTKNQNKGTGIGLYMSKMIVEKSLKGEIRVENIYKGVRFSITIAKNI</sequence>
<dbReference type="STRING" id="28200.GCA_001572935_00569"/>
<evidence type="ECO:0000256" key="3">
    <source>
        <dbReference type="ARBA" id="ARBA00012438"/>
    </source>
</evidence>
<dbReference type="Gene3D" id="1.10.287.130">
    <property type="match status" value="1"/>
</dbReference>
<comment type="caution">
    <text evidence="11">The sequence shown here is derived from an EMBL/GenBank/DDBJ whole genome shotgun (WGS) entry which is preliminary data.</text>
</comment>
<organism evidence="11 12">
    <name type="scientific">Aliarcobacter skirrowii</name>
    <dbReference type="NCBI Taxonomy" id="28200"/>
    <lineage>
        <taxon>Bacteria</taxon>
        <taxon>Pseudomonadati</taxon>
        <taxon>Campylobacterota</taxon>
        <taxon>Epsilonproteobacteria</taxon>
        <taxon>Campylobacterales</taxon>
        <taxon>Arcobacteraceae</taxon>
        <taxon>Aliarcobacter</taxon>
    </lineage>
</organism>
<dbReference type="PANTHER" id="PTHR43065:SF42">
    <property type="entry name" value="TWO-COMPONENT SENSOR PPRA"/>
    <property type="match status" value="1"/>
</dbReference>
<protein>
    <recommendedName>
        <fullName evidence="3">histidine kinase</fullName>
        <ecNumber evidence="3">2.7.13.3</ecNumber>
    </recommendedName>
</protein>
<keyword evidence="11" id="KW-0067">ATP-binding</keyword>
<comment type="catalytic activity">
    <reaction evidence="1">
        <text>ATP + protein L-histidine = ADP + protein N-phospho-L-histidine.</text>
        <dbReference type="EC" id="2.7.13.3"/>
    </reaction>
</comment>
<feature type="transmembrane region" description="Helical" evidence="9">
    <location>
        <begin position="12"/>
        <end position="33"/>
    </location>
</feature>
<dbReference type="CDD" id="cd00075">
    <property type="entry name" value="HATPase"/>
    <property type="match status" value="1"/>
</dbReference>
<evidence type="ECO:0000256" key="8">
    <source>
        <dbReference type="SAM" id="Coils"/>
    </source>
</evidence>
<keyword evidence="11" id="KW-0547">Nucleotide-binding</keyword>
<dbReference type="InterPro" id="IPR033480">
    <property type="entry name" value="sCache_2"/>
</dbReference>
<name>A0A2U2BYY6_9BACT</name>
<feature type="coiled-coil region" evidence="8">
    <location>
        <begin position="250"/>
        <end position="277"/>
    </location>
</feature>
<feature type="transmembrane region" description="Helical" evidence="9">
    <location>
        <begin position="225"/>
        <end position="247"/>
    </location>
</feature>
<evidence type="ECO:0000256" key="7">
    <source>
        <dbReference type="ARBA" id="ARBA00023136"/>
    </source>
</evidence>
<dbReference type="Pfam" id="PF02518">
    <property type="entry name" value="HATPase_c"/>
    <property type="match status" value="1"/>
</dbReference>
<dbReference type="Gene3D" id="3.30.450.20">
    <property type="entry name" value="PAS domain"/>
    <property type="match status" value="1"/>
</dbReference>
<dbReference type="SUPFAM" id="SSF47384">
    <property type="entry name" value="Homodimeric domain of signal transducing histidine kinase"/>
    <property type="match status" value="1"/>
</dbReference>
<comment type="subcellular location">
    <subcellularLocation>
        <location evidence="2">Cell membrane</location>
        <topology evidence="2">Multi-pass membrane protein</topology>
    </subcellularLocation>
</comment>
<keyword evidence="4" id="KW-1003">Cell membrane</keyword>
<dbReference type="InterPro" id="IPR003594">
    <property type="entry name" value="HATPase_dom"/>
</dbReference>
<evidence type="ECO:0000256" key="4">
    <source>
        <dbReference type="ARBA" id="ARBA00022475"/>
    </source>
</evidence>
<reference evidence="11 12" key="1">
    <citation type="submission" date="2018-05" db="EMBL/GenBank/DDBJ databases">
        <title>Antimicrobial susceptibility testing and genomic analysis of Arcobacter skirrowii strains and one Arcobacter butzleri isolated from German poultry farms.</title>
        <authorList>
            <person name="Haenel I."/>
            <person name="Hotzel H."/>
            <person name="Tomaso H."/>
            <person name="Busch A."/>
        </authorList>
    </citation>
    <scope>NUCLEOTIDE SEQUENCE [LARGE SCALE GENOMIC DNA]</scope>
    <source>
        <strain evidence="12">v</strain>
    </source>
</reference>
<dbReference type="SUPFAM" id="SSF55874">
    <property type="entry name" value="ATPase domain of HSP90 chaperone/DNA topoisomerase II/histidine kinase"/>
    <property type="match status" value="1"/>
</dbReference>
<proteinExistence type="predicted"/>
<keyword evidence="6 9" id="KW-1133">Transmembrane helix</keyword>
<keyword evidence="5 9" id="KW-0812">Transmembrane</keyword>
<dbReference type="GO" id="GO:0005524">
    <property type="term" value="F:ATP binding"/>
    <property type="evidence" value="ECO:0007669"/>
    <property type="project" value="UniProtKB-KW"/>
</dbReference>
<dbReference type="AlphaFoldDB" id="A0A2U2BYY6"/>
<keyword evidence="8" id="KW-0175">Coiled coil</keyword>
<dbReference type="EC" id="2.7.13.3" evidence="3"/>
<evidence type="ECO:0000256" key="9">
    <source>
        <dbReference type="SAM" id="Phobius"/>
    </source>
</evidence>